<proteinExistence type="predicted"/>
<accession>A0A1F5KHP3</accession>
<name>A0A1F5KHP3_9BACT</name>
<dbReference type="AlphaFoldDB" id="A0A1F5KHP3"/>
<evidence type="ECO:0000313" key="1">
    <source>
        <dbReference type="EMBL" id="OGE40408.1"/>
    </source>
</evidence>
<organism evidence="1 2">
    <name type="scientific">Candidatus Daviesbacteria bacterium RIFCSPHIGHO2_02_FULL_43_12</name>
    <dbReference type="NCBI Taxonomy" id="1797776"/>
    <lineage>
        <taxon>Bacteria</taxon>
        <taxon>Candidatus Daviesiibacteriota</taxon>
    </lineage>
</organism>
<comment type="caution">
    <text evidence="1">The sequence shown here is derived from an EMBL/GenBank/DDBJ whole genome shotgun (WGS) entry which is preliminary data.</text>
</comment>
<dbReference type="EMBL" id="MFDD01000011">
    <property type="protein sequence ID" value="OGE40408.1"/>
    <property type="molecule type" value="Genomic_DNA"/>
</dbReference>
<reference evidence="1 2" key="1">
    <citation type="journal article" date="2016" name="Nat. Commun.">
        <title>Thousands of microbial genomes shed light on interconnected biogeochemical processes in an aquifer system.</title>
        <authorList>
            <person name="Anantharaman K."/>
            <person name="Brown C.T."/>
            <person name="Hug L.A."/>
            <person name="Sharon I."/>
            <person name="Castelle C.J."/>
            <person name="Probst A.J."/>
            <person name="Thomas B.C."/>
            <person name="Singh A."/>
            <person name="Wilkins M.J."/>
            <person name="Karaoz U."/>
            <person name="Brodie E.L."/>
            <person name="Williams K.H."/>
            <person name="Hubbard S.S."/>
            <person name="Banfield J.F."/>
        </authorList>
    </citation>
    <scope>NUCLEOTIDE SEQUENCE [LARGE SCALE GENOMIC DNA]</scope>
</reference>
<dbReference type="Proteomes" id="UP000177328">
    <property type="component" value="Unassembled WGS sequence"/>
</dbReference>
<evidence type="ECO:0000313" key="2">
    <source>
        <dbReference type="Proteomes" id="UP000177328"/>
    </source>
</evidence>
<protein>
    <submittedName>
        <fullName evidence="1">Uncharacterized protein</fullName>
    </submittedName>
</protein>
<sequence length="292" mass="33279">MNQLVDAGRSYPPAAVAGYIREQVQGRQIGETRIGVRQVALEGPPLFFRPAEHFPAQSWRSVQFHRGWELAEALQRVVPTTTRANHWVMIDDVNNCPTGRNGLSAQGVMEEIFTVQPDLRAIRLLRGIPSDFAQHRGSWESDLVKAIRNQRPYLDRRSLLPRADGHFQARKLMASLIDQQTENGQLPELVQDNQEGDALRVLQMRGLPLLVVVHPTEFGRQQQHTMEGLLGAVRQDERFPQLLGKLSRQSRIELISRSYLHVWVNCNGEIISLTHPAWNTEKQGFQHDEVEL</sequence>
<gene>
    <name evidence="1" type="ORF">A3D25_00080</name>
</gene>